<reference evidence="4" key="1">
    <citation type="journal article" date="2010" name="Science">
        <title>Plasticity of animal genome architecture unmasked by rapid evolution of a pelagic tunicate.</title>
        <authorList>
            <person name="Denoeud F."/>
            <person name="Henriet S."/>
            <person name="Mungpakdee S."/>
            <person name="Aury J.M."/>
            <person name="Da Silva C."/>
            <person name="Brinkmann H."/>
            <person name="Mikhaleva J."/>
            <person name="Olsen L.C."/>
            <person name="Jubin C."/>
            <person name="Canestro C."/>
            <person name="Bouquet J.M."/>
            <person name="Danks G."/>
            <person name="Poulain J."/>
            <person name="Campsteijn C."/>
            <person name="Adamski M."/>
            <person name="Cross I."/>
            <person name="Yadetie F."/>
            <person name="Muffato M."/>
            <person name="Louis A."/>
            <person name="Butcher S."/>
            <person name="Tsagkogeorga G."/>
            <person name="Konrad A."/>
            <person name="Singh S."/>
            <person name="Jensen M.F."/>
            <person name="Cong E.H."/>
            <person name="Eikeseth-Otteraa H."/>
            <person name="Noel B."/>
            <person name="Anthouard V."/>
            <person name="Porcel B.M."/>
            <person name="Kachouri-Lafond R."/>
            <person name="Nishino A."/>
            <person name="Ugolini M."/>
            <person name="Chourrout P."/>
            <person name="Nishida H."/>
            <person name="Aasland R."/>
            <person name="Huzurbazar S."/>
            <person name="Westhof E."/>
            <person name="Delsuc F."/>
            <person name="Lehrach H."/>
            <person name="Reinhardt R."/>
            <person name="Weissenbach J."/>
            <person name="Roy S.W."/>
            <person name="Artiguenave F."/>
            <person name="Postlethwait J.H."/>
            <person name="Manak J.R."/>
            <person name="Thompson E.M."/>
            <person name="Jaillon O."/>
            <person name="Du Pasquier L."/>
            <person name="Boudinot P."/>
            <person name="Liberles D.A."/>
            <person name="Volff J.N."/>
            <person name="Philippe H."/>
            <person name="Lenhard B."/>
            <person name="Roest Crollius H."/>
            <person name="Wincker P."/>
            <person name="Chourrout D."/>
        </authorList>
    </citation>
    <scope>NUCLEOTIDE SEQUENCE [LARGE SCALE GENOMIC DNA]</scope>
</reference>
<proteinExistence type="inferred from homology"/>
<dbReference type="PANTHER" id="PTHR15615">
    <property type="match status" value="1"/>
</dbReference>
<dbReference type="GO" id="GO:0019901">
    <property type="term" value="F:protein kinase binding"/>
    <property type="evidence" value="ECO:0007669"/>
    <property type="project" value="InterPro"/>
</dbReference>
<dbReference type="GO" id="GO:0000307">
    <property type="term" value="C:cyclin-dependent protein kinase holoenzyme complex"/>
    <property type="evidence" value="ECO:0007669"/>
    <property type="project" value="TreeGrafter"/>
</dbReference>
<dbReference type="CDD" id="cd20557">
    <property type="entry name" value="CYCLIN_ScPCL1-like"/>
    <property type="match status" value="1"/>
</dbReference>
<name>E4YZ18_OIKDI</name>
<dbReference type="Proteomes" id="UP000011014">
    <property type="component" value="Unassembled WGS sequence"/>
</dbReference>
<dbReference type="SUPFAM" id="SSF47954">
    <property type="entry name" value="Cyclin-like"/>
    <property type="match status" value="1"/>
</dbReference>
<protein>
    <recommendedName>
        <fullName evidence="2">Protein CNPPD1</fullName>
    </recommendedName>
</protein>
<evidence type="ECO:0000256" key="3">
    <source>
        <dbReference type="SAM" id="MobiDB-lite"/>
    </source>
</evidence>
<dbReference type="GO" id="GO:0016538">
    <property type="term" value="F:cyclin-dependent protein serine/threonine kinase regulator activity"/>
    <property type="evidence" value="ECO:0007669"/>
    <property type="project" value="TreeGrafter"/>
</dbReference>
<evidence type="ECO:0000256" key="1">
    <source>
        <dbReference type="ARBA" id="ARBA00038508"/>
    </source>
</evidence>
<feature type="region of interest" description="Disordered" evidence="3">
    <location>
        <begin position="255"/>
        <end position="279"/>
    </location>
</feature>
<dbReference type="InterPro" id="IPR036915">
    <property type="entry name" value="Cyclin-like_sf"/>
</dbReference>
<sequence>MSAQDLRMSFLNSPDWEDRLRRTFLYPGTQSLDDVMPLDISEFCVEHFRELAPKNAGKLGPRIATRLMRNTALCPSAIVAALIYLQRLKAHNPEYLKKVESSELFIVSMMVSSKYLFDDGTDDECYNDEWASCLGMESKDLNKMELAFLTAIDWSCHIRNEDFMETLSKLEIQLAMQTMQKGVFTYNTAVNLRLMLSYWQFFKDLSKFYFVSALTLLSLASSMNLVGFQLSEINHSSGQNALHVNLTDIRSGRVPENGEELQTDDDLECSNPADINNHRTSSKDVNVERKQTYQIIKTKVKNQKGDENCYTNAYNDLAMCIKPLVLL</sequence>
<dbReference type="Gene3D" id="1.10.472.10">
    <property type="entry name" value="Cyclin-like"/>
    <property type="match status" value="1"/>
</dbReference>
<dbReference type="InterPro" id="IPR013922">
    <property type="entry name" value="Cyclin_PHO80-like"/>
</dbReference>
<dbReference type="EMBL" id="FN656058">
    <property type="protein sequence ID" value="CBY40696.1"/>
    <property type="molecule type" value="Genomic_DNA"/>
</dbReference>
<organism evidence="4">
    <name type="scientific">Oikopleura dioica</name>
    <name type="common">Tunicate</name>
    <dbReference type="NCBI Taxonomy" id="34765"/>
    <lineage>
        <taxon>Eukaryota</taxon>
        <taxon>Metazoa</taxon>
        <taxon>Chordata</taxon>
        <taxon>Tunicata</taxon>
        <taxon>Appendicularia</taxon>
        <taxon>Copelata</taxon>
        <taxon>Oikopleuridae</taxon>
        <taxon>Oikopleura</taxon>
    </lineage>
</organism>
<dbReference type="PANTHER" id="PTHR15615:SF108">
    <property type="entry name" value="PROTEIN CNPPD1"/>
    <property type="match status" value="1"/>
</dbReference>
<comment type="similarity">
    <text evidence="1">Belongs to the CNPPD1 family.</text>
</comment>
<dbReference type="Pfam" id="PF08613">
    <property type="entry name" value="Cyclin"/>
    <property type="match status" value="1"/>
</dbReference>
<accession>E4YZ18</accession>
<feature type="compositionally biased region" description="Acidic residues" evidence="3">
    <location>
        <begin position="257"/>
        <end position="268"/>
    </location>
</feature>
<dbReference type="GO" id="GO:0005634">
    <property type="term" value="C:nucleus"/>
    <property type="evidence" value="ECO:0007669"/>
    <property type="project" value="TreeGrafter"/>
</dbReference>
<evidence type="ECO:0000313" key="4">
    <source>
        <dbReference type="EMBL" id="CBY40696.1"/>
    </source>
</evidence>
<gene>
    <name evidence="4" type="ORF">GSOID_T00022722001</name>
</gene>
<evidence type="ECO:0000256" key="2">
    <source>
        <dbReference type="ARBA" id="ARBA00040808"/>
    </source>
</evidence>
<dbReference type="AlphaFoldDB" id="E4YZ18"/>